<feature type="transmembrane region" description="Helical" evidence="1">
    <location>
        <begin position="204"/>
        <end position="226"/>
    </location>
</feature>
<feature type="transmembrane region" description="Helical" evidence="1">
    <location>
        <begin position="287"/>
        <end position="308"/>
    </location>
</feature>
<keyword evidence="1" id="KW-0472">Membrane</keyword>
<feature type="transmembrane region" description="Helical" evidence="1">
    <location>
        <begin position="83"/>
        <end position="105"/>
    </location>
</feature>
<keyword evidence="3" id="KW-1185">Reference proteome</keyword>
<evidence type="ECO:0000256" key="1">
    <source>
        <dbReference type="SAM" id="Phobius"/>
    </source>
</evidence>
<evidence type="ECO:0008006" key="4">
    <source>
        <dbReference type="Google" id="ProtNLM"/>
    </source>
</evidence>
<keyword evidence="1" id="KW-0812">Transmembrane</keyword>
<proteinExistence type="predicted"/>
<accession>A0A437MAY5</accession>
<gene>
    <name evidence="2" type="ORF">EOD43_13600</name>
</gene>
<dbReference type="EMBL" id="SACN01000001">
    <property type="protein sequence ID" value="RVT94809.1"/>
    <property type="molecule type" value="Genomic_DNA"/>
</dbReference>
<keyword evidence="1" id="KW-1133">Transmembrane helix</keyword>
<dbReference type="RefSeq" id="WP_127744384.1">
    <property type="nucleotide sequence ID" value="NZ_SACN01000001.1"/>
</dbReference>
<sequence>MRDWWEHPALLAALVVAAAAPLLWPAIPPLVDLPGHIGRLHVADAIATSPYLKQWFAYRWALVGNLGVDLLAIPLGHLIGLELAVKAIMVAVAALTAAAMLWLAYEVHGRVPPTAAFALPLVLCFPFMFGFANYALGIAMMIGGLALWVRLAKAGRTRLRFLCFVPIAFLTFVAHGVAWGMLGVAAFAFEWADLRRAGFLRGVALLRAGIAVVPLALPVVLLVGWIGQHVEGPPLRWSTLSAKYYYAMAILRSDDELIDVTSARLLYALIILGLGGLIFRIERRLGAAALALFAAFLVMPGTALGSFFSDMRIIPYAVALALLALTPKEGMERWRTPVAAIAILFALARFGVNGATFHRVDAIWSAQLAGLDHVPRGSRLFVLANVPCAEEWQQPRVDHLGSMAIARRDSFANGQWPMPGGRLLSITYAPARNFALDPSQELRPARCRQPGSYSLPQAVARLPRGAFDYLWLIDVPPAQWPRESWLIPVWRGPTGMLLRIAH</sequence>
<comment type="caution">
    <text evidence="2">The sequence shown here is derived from an EMBL/GenBank/DDBJ whole genome shotgun (WGS) entry which is preliminary data.</text>
</comment>
<feature type="transmembrane region" description="Helical" evidence="1">
    <location>
        <begin position="161"/>
        <end position="189"/>
    </location>
</feature>
<evidence type="ECO:0000313" key="3">
    <source>
        <dbReference type="Proteomes" id="UP000282971"/>
    </source>
</evidence>
<dbReference type="OrthoDB" id="7293882at2"/>
<organism evidence="2 3">
    <name type="scientific">Sphingomonas crocodyli</name>
    <dbReference type="NCBI Taxonomy" id="1979270"/>
    <lineage>
        <taxon>Bacteria</taxon>
        <taxon>Pseudomonadati</taxon>
        <taxon>Pseudomonadota</taxon>
        <taxon>Alphaproteobacteria</taxon>
        <taxon>Sphingomonadales</taxon>
        <taxon>Sphingomonadaceae</taxon>
        <taxon>Sphingomonas</taxon>
    </lineage>
</organism>
<dbReference type="AlphaFoldDB" id="A0A437MAY5"/>
<evidence type="ECO:0000313" key="2">
    <source>
        <dbReference type="EMBL" id="RVT94809.1"/>
    </source>
</evidence>
<protein>
    <recommendedName>
        <fullName evidence="4">Glycosyltransferase RgtA/B/C/D-like domain-containing protein</fullName>
    </recommendedName>
</protein>
<feature type="transmembrane region" description="Helical" evidence="1">
    <location>
        <begin position="265"/>
        <end position="281"/>
    </location>
</feature>
<feature type="transmembrane region" description="Helical" evidence="1">
    <location>
        <begin position="57"/>
        <end position="76"/>
    </location>
</feature>
<name>A0A437MAY5_9SPHN</name>
<dbReference type="Proteomes" id="UP000282971">
    <property type="component" value="Unassembled WGS sequence"/>
</dbReference>
<reference evidence="2 3" key="1">
    <citation type="submission" date="2019-01" db="EMBL/GenBank/DDBJ databases">
        <authorList>
            <person name="Chen W.-M."/>
        </authorList>
    </citation>
    <scope>NUCLEOTIDE SEQUENCE [LARGE SCALE GENOMIC DNA]</scope>
    <source>
        <strain evidence="2 3">CCP-7</strain>
    </source>
</reference>
<feature type="transmembrane region" description="Helical" evidence="1">
    <location>
        <begin position="117"/>
        <end position="149"/>
    </location>
</feature>